<keyword evidence="1" id="KW-1133">Transmembrane helix</keyword>
<proteinExistence type="predicted"/>
<accession>A0AAW5E1X6</accession>
<dbReference type="RefSeq" id="WP_010284588.1">
    <property type="nucleotide sequence ID" value="NZ_JAKTTI010000025.1"/>
</dbReference>
<keyword evidence="3" id="KW-1185">Reference proteome</keyword>
<dbReference type="EMBL" id="JAKTTI010000025">
    <property type="protein sequence ID" value="MCH1626618.1"/>
    <property type="molecule type" value="Genomic_DNA"/>
</dbReference>
<dbReference type="InterPro" id="IPR025664">
    <property type="entry name" value="Spore_III_AC/AD"/>
</dbReference>
<evidence type="ECO:0000256" key="1">
    <source>
        <dbReference type="SAM" id="Phobius"/>
    </source>
</evidence>
<feature type="transmembrane region" description="Helical" evidence="1">
    <location>
        <begin position="37"/>
        <end position="57"/>
    </location>
</feature>
<dbReference type="AlphaFoldDB" id="A0AAW5E1X6"/>
<dbReference type="Proteomes" id="UP001431131">
    <property type="component" value="Unassembled WGS sequence"/>
</dbReference>
<keyword evidence="1" id="KW-0472">Membrane</keyword>
<comment type="caution">
    <text evidence="2">The sequence shown here is derived from an EMBL/GenBank/DDBJ whole genome shotgun (WGS) entry which is preliminary data.</text>
</comment>
<reference evidence="2" key="1">
    <citation type="submission" date="2022-02" db="EMBL/GenBank/DDBJ databases">
        <title>Fredinandcohnia quinoae sp. nov. isolated from Chenopodium quinoa seeds.</title>
        <authorList>
            <person name="Saati-Santamaria Z."/>
            <person name="Flores-Felix J.D."/>
            <person name="Igual J.M."/>
            <person name="Velazquez E."/>
            <person name="Garcia-Fraile P."/>
            <person name="Martinez-Molina E."/>
        </authorList>
    </citation>
    <scope>NUCLEOTIDE SEQUENCE</scope>
    <source>
        <strain evidence="2">SECRCQ15</strain>
    </source>
</reference>
<evidence type="ECO:0000313" key="3">
    <source>
        <dbReference type="Proteomes" id="UP001431131"/>
    </source>
</evidence>
<keyword evidence="1" id="KW-0812">Transmembrane</keyword>
<protein>
    <submittedName>
        <fullName evidence="2">Stage III sporulation protein AC</fullName>
    </submittedName>
</protein>
<feature type="transmembrane region" description="Helical" evidence="1">
    <location>
        <begin position="7"/>
        <end position="25"/>
    </location>
</feature>
<evidence type="ECO:0000313" key="2">
    <source>
        <dbReference type="EMBL" id="MCH1626618.1"/>
    </source>
</evidence>
<organism evidence="2 3">
    <name type="scientific">Fredinandcohnia quinoae</name>
    <dbReference type="NCBI Taxonomy" id="2918902"/>
    <lineage>
        <taxon>Bacteria</taxon>
        <taxon>Bacillati</taxon>
        <taxon>Bacillota</taxon>
        <taxon>Bacilli</taxon>
        <taxon>Bacillales</taxon>
        <taxon>Bacillaceae</taxon>
        <taxon>Fredinandcohnia</taxon>
    </lineage>
</organism>
<dbReference type="NCBIfam" id="TIGR02848">
    <property type="entry name" value="spore_III_AC"/>
    <property type="match status" value="1"/>
</dbReference>
<dbReference type="Pfam" id="PF06686">
    <property type="entry name" value="SpoIIIAC"/>
    <property type="match status" value="1"/>
</dbReference>
<sequence length="68" mass="7666">MGVDVNIIFQIAGVGIVVAFLHTILDQMGKKEYAQWVTLLGFIYILFMVATIVEDLFKKIKAVFLFQG</sequence>
<name>A0AAW5E1X6_9BACI</name>
<dbReference type="InterPro" id="IPR009570">
    <property type="entry name" value="Spore_III_AC"/>
</dbReference>
<gene>
    <name evidence="2" type="primary">spoIIIAC</name>
    <name evidence="2" type="ORF">MJG50_14870</name>
</gene>